<evidence type="ECO:0000256" key="1">
    <source>
        <dbReference type="SAM" id="SignalP"/>
    </source>
</evidence>
<evidence type="ECO:0008006" key="4">
    <source>
        <dbReference type="Google" id="ProtNLM"/>
    </source>
</evidence>
<sequence>MKRKNFIYLILCLLFLVGCNHQTSEETTFDEEGNAGTTSWAFKFVKYNDISYELTNIEVNESNVGEKIGEVKRDLTDLDTTGKLNEVDFDAAGLPKGTPLYNSKESKDTIIYKENNTYFIAKKHS</sequence>
<feature type="signal peptide" evidence="1">
    <location>
        <begin position="1"/>
        <end position="23"/>
    </location>
</feature>
<keyword evidence="1" id="KW-0732">Signal</keyword>
<evidence type="ECO:0000313" key="2">
    <source>
        <dbReference type="EMBL" id="GGD25539.1"/>
    </source>
</evidence>
<evidence type="ECO:0000313" key="3">
    <source>
        <dbReference type="Proteomes" id="UP000642571"/>
    </source>
</evidence>
<gene>
    <name evidence="2" type="ORF">GCM10011389_36470</name>
</gene>
<feature type="chain" id="PRO_5047204099" description="Lipoprotein" evidence="1">
    <location>
        <begin position="24"/>
        <end position="125"/>
    </location>
</feature>
<dbReference type="Proteomes" id="UP000642571">
    <property type="component" value="Unassembled WGS sequence"/>
</dbReference>
<comment type="caution">
    <text evidence="2">The sequence shown here is derived from an EMBL/GenBank/DDBJ whole genome shotgun (WGS) entry which is preliminary data.</text>
</comment>
<protein>
    <recommendedName>
        <fullName evidence="4">Lipoprotein</fullName>
    </recommendedName>
</protein>
<dbReference type="PROSITE" id="PS51257">
    <property type="entry name" value="PROKAR_LIPOPROTEIN"/>
    <property type="match status" value="1"/>
</dbReference>
<keyword evidence="3" id="KW-1185">Reference proteome</keyword>
<accession>A0ABQ1QFP7</accession>
<organism evidence="2 3">
    <name type="scientific">Pontibacillus salipaludis</name>
    <dbReference type="NCBI Taxonomy" id="1697394"/>
    <lineage>
        <taxon>Bacteria</taxon>
        <taxon>Bacillati</taxon>
        <taxon>Bacillota</taxon>
        <taxon>Bacilli</taxon>
        <taxon>Bacillales</taxon>
        <taxon>Bacillaceae</taxon>
        <taxon>Pontibacillus</taxon>
    </lineage>
</organism>
<dbReference type="EMBL" id="BMIN01000021">
    <property type="protein sequence ID" value="GGD25539.1"/>
    <property type="molecule type" value="Genomic_DNA"/>
</dbReference>
<dbReference type="RefSeq" id="WP_188655803.1">
    <property type="nucleotide sequence ID" value="NZ_BMIN01000021.1"/>
</dbReference>
<reference evidence="3" key="1">
    <citation type="journal article" date="2019" name="Int. J. Syst. Evol. Microbiol.">
        <title>The Global Catalogue of Microorganisms (GCM) 10K type strain sequencing project: providing services to taxonomists for standard genome sequencing and annotation.</title>
        <authorList>
            <consortium name="The Broad Institute Genomics Platform"/>
            <consortium name="The Broad Institute Genome Sequencing Center for Infectious Disease"/>
            <person name="Wu L."/>
            <person name="Ma J."/>
        </authorList>
    </citation>
    <scope>NUCLEOTIDE SEQUENCE [LARGE SCALE GENOMIC DNA]</scope>
    <source>
        <strain evidence="3">CGMCC 1.15353</strain>
    </source>
</reference>
<name>A0ABQ1QFP7_9BACI</name>
<proteinExistence type="predicted"/>